<reference evidence="2" key="1">
    <citation type="submission" date="2018-06" db="EMBL/GenBank/DDBJ databases">
        <authorList>
            <person name="Zhirakovskaya E."/>
        </authorList>
    </citation>
    <scope>NUCLEOTIDE SEQUENCE</scope>
</reference>
<gene>
    <name evidence="2" type="ORF">MNBD_PLANCTO02-914</name>
</gene>
<name>A0A3B1DQW0_9ZZZZ</name>
<sequence length="599" mass="68738">MSLKTWSLVSLLSLFCLSSSLMASKQLTKQHRQRIAVALNYSRASFHRIRKNPIKRVLVEEQEKILNNLNLSQIDDAEVVKLYTSVLDEINRIQIADKERHVIKERFNRDFQRELLTTAMGLGAQVATLQYTSAVKTGASSWWDYRSLSWRRDNDALRVEKERMLTVVNKSSQFLDTFWKLTRKRNIPDRWLIRSNDLDELDVAMKEKNLETRLRILHRMERFMTCYPPYWYYIGRTEQMLGKTKQAAKTYQKMALLGNGHFRKDEMLAAGLTNLALIQEYSHDKHALATAKEALQQATTSWQANLVCAWILEKHGNKDQAEDTILRNIDLHLEEQQSRINLVALYYRTNNLPKLSAQLKQSKVVATLPMSLLIPCAAKLQQSQSLPAPVVKALSETLEASLGGRLGHNDFVVTAPPKWRLQTAGISLEIGKQEFSRSTIQQSKQQQQVRFSRVGQHIAIKKENGNISLSLLLQYPATPPIRIHLQERPSNTITRLALNHSFQIKSIDVEELPQQKVAHTKKEMQLTGTTTHKKTLVKVQTYKPTSPKVFTISLQGKTTQEKVTVPPAPQTEFSPPKTSPKTIFPSEHFLPHFRPARRR</sequence>
<organism evidence="2">
    <name type="scientific">hydrothermal vent metagenome</name>
    <dbReference type="NCBI Taxonomy" id="652676"/>
    <lineage>
        <taxon>unclassified sequences</taxon>
        <taxon>metagenomes</taxon>
        <taxon>ecological metagenomes</taxon>
    </lineage>
</organism>
<accession>A0A3B1DQW0</accession>
<dbReference type="SUPFAM" id="SSF48452">
    <property type="entry name" value="TPR-like"/>
    <property type="match status" value="1"/>
</dbReference>
<evidence type="ECO:0000313" key="2">
    <source>
        <dbReference type="EMBL" id="VAX39253.1"/>
    </source>
</evidence>
<dbReference type="Gene3D" id="1.25.40.10">
    <property type="entry name" value="Tetratricopeptide repeat domain"/>
    <property type="match status" value="1"/>
</dbReference>
<proteinExistence type="predicted"/>
<dbReference type="InterPro" id="IPR011990">
    <property type="entry name" value="TPR-like_helical_dom_sf"/>
</dbReference>
<dbReference type="EMBL" id="UOGL01000316">
    <property type="protein sequence ID" value="VAX39253.1"/>
    <property type="molecule type" value="Genomic_DNA"/>
</dbReference>
<protein>
    <submittedName>
        <fullName evidence="2">Uncharacterized protein</fullName>
    </submittedName>
</protein>
<dbReference type="AlphaFoldDB" id="A0A3B1DQW0"/>
<feature type="region of interest" description="Disordered" evidence="1">
    <location>
        <begin position="560"/>
        <end position="599"/>
    </location>
</feature>
<evidence type="ECO:0000256" key="1">
    <source>
        <dbReference type="SAM" id="MobiDB-lite"/>
    </source>
</evidence>